<accession>A0A382HLY5</accession>
<protein>
    <recommendedName>
        <fullName evidence="1">CNNM transmembrane domain-containing protein</fullName>
    </recommendedName>
</protein>
<feature type="domain" description="CNNM transmembrane" evidence="1">
    <location>
        <begin position="11"/>
        <end position="80"/>
    </location>
</feature>
<feature type="non-terminal residue" evidence="2">
    <location>
        <position position="81"/>
    </location>
</feature>
<organism evidence="2">
    <name type="scientific">marine metagenome</name>
    <dbReference type="NCBI Taxonomy" id="408172"/>
    <lineage>
        <taxon>unclassified sequences</taxon>
        <taxon>metagenomes</taxon>
        <taxon>ecological metagenomes</taxon>
    </lineage>
</organism>
<dbReference type="Pfam" id="PF01595">
    <property type="entry name" value="CNNM"/>
    <property type="match status" value="1"/>
</dbReference>
<sequence length="81" mass="8157">MIELVVAVGLAVSISAMCSLFEAVLYSVPVGYIEALAESGRTSGRILKALRGRVDRPIAAILSLNTIANTAGAAIAGAAAV</sequence>
<gene>
    <name evidence="2" type="ORF">METZ01_LOCUS241073</name>
</gene>
<reference evidence="2" key="1">
    <citation type="submission" date="2018-05" db="EMBL/GenBank/DDBJ databases">
        <authorList>
            <person name="Lanie J.A."/>
            <person name="Ng W.-L."/>
            <person name="Kazmierczak K.M."/>
            <person name="Andrzejewski T.M."/>
            <person name="Davidsen T.M."/>
            <person name="Wayne K.J."/>
            <person name="Tettelin H."/>
            <person name="Glass J.I."/>
            <person name="Rusch D."/>
            <person name="Podicherti R."/>
            <person name="Tsui H.-C.T."/>
            <person name="Winkler M.E."/>
        </authorList>
    </citation>
    <scope>NUCLEOTIDE SEQUENCE</scope>
</reference>
<dbReference type="EMBL" id="UINC01062022">
    <property type="protein sequence ID" value="SVB88219.1"/>
    <property type="molecule type" value="Genomic_DNA"/>
</dbReference>
<evidence type="ECO:0000313" key="2">
    <source>
        <dbReference type="EMBL" id="SVB88219.1"/>
    </source>
</evidence>
<name>A0A382HLY5_9ZZZZ</name>
<dbReference type="AlphaFoldDB" id="A0A382HLY5"/>
<evidence type="ECO:0000259" key="1">
    <source>
        <dbReference type="Pfam" id="PF01595"/>
    </source>
</evidence>
<proteinExistence type="predicted"/>
<dbReference type="InterPro" id="IPR002550">
    <property type="entry name" value="CNNM"/>
</dbReference>